<feature type="domain" description="Peptidase S9 prolyl oligopeptidase catalytic" evidence="7">
    <location>
        <begin position="490"/>
        <end position="710"/>
    </location>
</feature>
<dbReference type="Gene3D" id="2.130.10.120">
    <property type="entry name" value="Prolyl oligopeptidase, N-terminal domain"/>
    <property type="match status" value="1"/>
</dbReference>
<keyword evidence="4 6" id="KW-0720">Serine protease</keyword>
<proteinExistence type="inferred from homology"/>
<reference evidence="9" key="1">
    <citation type="submission" date="2023-01" db="EMBL/GenBank/DDBJ databases">
        <title>Genome assembly of the deep-sea coral Lophelia pertusa.</title>
        <authorList>
            <person name="Herrera S."/>
            <person name="Cordes E."/>
        </authorList>
    </citation>
    <scope>NUCLEOTIDE SEQUENCE</scope>
    <source>
        <strain evidence="9">USNM1676648</strain>
        <tissue evidence="9">Polyp</tissue>
    </source>
</reference>
<dbReference type="InterPro" id="IPR001375">
    <property type="entry name" value="Peptidase_S9_cat"/>
</dbReference>
<gene>
    <name evidence="9" type="ORF">OS493_022344</name>
</gene>
<evidence type="ECO:0000313" key="9">
    <source>
        <dbReference type="EMBL" id="KAJ7390786.1"/>
    </source>
</evidence>
<dbReference type="Pfam" id="PF02897">
    <property type="entry name" value="Peptidase_S9_N"/>
    <property type="match status" value="1"/>
</dbReference>
<feature type="domain" description="Peptidase S9A N-terminal" evidence="8">
    <location>
        <begin position="41"/>
        <end position="423"/>
    </location>
</feature>
<dbReference type="PRINTS" id="PR00862">
    <property type="entry name" value="PROLIGOPTASE"/>
</dbReference>
<keyword evidence="3 6" id="KW-0378">Hydrolase</keyword>
<dbReference type="InterPro" id="IPR023302">
    <property type="entry name" value="Pept_S9A_N"/>
</dbReference>
<comment type="function">
    <text evidence="5">Serine peptidase whose precise substrate specificity remains unclear. Does not cleave peptides after a arginine or lysine residue. Regulates trans-Golgi network morphology and sorting by regulating the membrane binding of the AP-1 complex. May play a role in the regulation of synaptic vesicle exocytosis.</text>
</comment>
<keyword evidence="10" id="KW-1185">Reference proteome</keyword>
<evidence type="ECO:0000256" key="5">
    <source>
        <dbReference type="ARBA" id="ARBA00045448"/>
    </source>
</evidence>
<dbReference type="GO" id="GO:0006508">
    <property type="term" value="P:proteolysis"/>
    <property type="evidence" value="ECO:0007669"/>
    <property type="project" value="UniProtKB-KW"/>
</dbReference>
<dbReference type="InterPro" id="IPR002470">
    <property type="entry name" value="Peptidase_S9A"/>
</dbReference>
<dbReference type="InterPro" id="IPR051543">
    <property type="entry name" value="Serine_Peptidase_S9A"/>
</dbReference>
<dbReference type="OrthoDB" id="248387at2759"/>
<comment type="caution">
    <text evidence="9">The sequence shown here is derived from an EMBL/GenBank/DDBJ whole genome shotgun (WGS) entry which is preliminary data.</text>
</comment>
<dbReference type="AlphaFoldDB" id="A0A9W9ZZN1"/>
<evidence type="ECO:0000256" key="1">
    <source>
        <dbReference type="ARBA" id="ARBA00005228"/>
    </source>
</evidence>
<sequence length="714" mass="81539">MQVCRLAKASIFAARTARSGVGLRSISSYISRLFGVSPSEPKAKRVPSSKTVHGAELQDDFHWLKDRGSKAVRKYIKQENRYAEAALADTEGFQEKLTQEELDGYIYYLSNPPKDFFLPLYRRRKILEDGSYGDPETILDQNELKERYSHVDIPRIKMSPSKKYIAFMLDKSGEGTHSLYITEAHEGMINFVDAIPKVVNFEWGSDDLTMYYTKPDDNNRPDAVFLHKTCQSVLSDVVLHEEEDERYIVDVSVTKDRKFITINCNSRSTSEVSIVDISDGSVISEPLHPRQKGMEYYVDHRDDKFYIITNGDGKNYRVMTAPESDPGKQNWETFIGDKTEIFLDDMDLFQDYCVVYERHRTIPQLRVVPLDKPEDQYVVQLPKDVCALEAGSNLMFDHHKVRITVSSPILPARVLEYNMETKSMVDKHSFSDLPSFDGSEFCCTRHEIQSKDGTHIPVTLFHHKDLKKDGNNPMLLHVYGSYGINVSMGFDVERISLLKRGWCLAFCHVRGGGELGRQWYLEGKLQSKHKGFEDFEACTQALHHMGYSNPQLTAARGTSAGGLIVGAVCNRSPGLFKAVILRVPFLDILTSMLDPSLPLTVQEYEEWGEPRSSESDFDYIKSYCPYQNIKDQPYPSVMVTSAMNDDRVPYWLPLKWVARLRDHLSSQEHGNKPLILCHVDYYGGHSETDSVYRRVEKAAKEYAFLHKALGLPLE</sequence>
<evidence type="ECO:0000313" key="10">
    <source>
        <dbReference type="Proteomes" id="UP001163046"/>
    </source>
</evidence>
<dbReference type="InterPro" id="IPR029058">
    <property type="entry name" value="AB_hydrolase_fold"/>
</dbReference>
<dbReference type="SUPFAM" id="SSF53474">
    <property type="entry name" value="alpha/beta-Hydrolases"/>
    <property type="match status" value="1"/>
</dbReference>
<dbReference type="Gene3D" id="3.40.50.1820">
    <property type="entry name" value="alpha/beta hydrolase"/>
    <property type="match status" value="1"/>
</dbReference>
<comment type="similarity">
    <text evidence="1 6">Belongs to the peptidase S9A family.</text>
</comment>
<dbReference type="SUPFAM" id="SSF50993">
    <property type="entry name" value="Peptidase/esterase 'gauge' domain"/>
    <property type="match status" value="1"/>
</dbReference>
<dbReference type="Proteomes" id="UP001163046">
    <property type="component" value="Unassembled WGS sequence"/>
</dbReference>
<evidence type="ECO:0000256" key="4">
    <source>
        <dbReference type="ARBA" id="ARBA00022825"/>
    </source>
</evidence>
<protein>
    <recommendedName>
        <fullName evidence="6">Prolyl endopeptidase</fullName>
        <ecNumber evidence="6">3.4.21.-</ecNumber>
    </recommendedName>
</protein>
<evidence type="ECO:0000256" key="6">
    <source>
        <dbReference type="RuleBase" id="RU368024"/>
    </source>
</evidence>
<dbReference type="EC" id="3.4.21.-" evidence="6"/>
<dbReference type="Pfam" id="PF00326">
    <property type="entry name" value="Peptidase_S9"/>
    <property type="match status" value="1"/>
</dbReference>
<dbReference type="FunFam" id="3.40.50.1820:FF:000050">
    <property type="entry name" value="prolyl endopeptidase-like isoform X2"/>
    <property type="match status" value="1"/>
</dbReference>
<evidence type="ECO:0000259" key="8">
    <source>
        <dbReference type="Pfam" id="PF02897"/>
    </source>
</evidence>
<evidence type="ECO:0000256" key="3">
    <source>
        <dbReference type="ARBA" id="ARBA00022801"/>
    </source>
</evidence>
<name>A0A9W9ZZN1_9CNID</name>
<evidence type="ECO:0000259" key="7">
    <source>
        <dbReference type="Pfam" id="PF00326"/>
    </source>
</evidence>
<organism evidence="9 10">
    <name type="scientific">Desmophyllum pertusum</name>
    <dbReference type="NCBI Taxonomy" id="174260"/>
    <lineage>
        <taxon>Eukaryota</taxon>
        <taxon>Metazoa</taxon>
        <taxon>Cnidaria</taxon>
        <taxon>Anthozoa</taxon>
        <taxon>Hexacorallia</taxon>
        <taxon>Scleractinia</taxon>
        <taxon>Caryophylliina</taxon>
        <taxon>Caryophylliidae</taxon>
        <taxon>Desmophyllum</taxon>
    </lineage>
</organism>
<evidence type="ECO:0000256" key="2">
    <source>
        <dbReference type="ARBA" id="ARBA00022670"/>
    </source>
</evidence>
<dbReference type="PANTHER" id="PTHR11757:SF19">
    <property type="entry name" value="PROLYL ENDOPEPTIDASE-LIKE"/>
    <property type="match status" value="1"/>
</dbReference>
<dbReference type="GO" id="GO:0004252">
    <property type="term" value="F:serine-type endopeptidase activity"/>
    <property type="evidence" value="ECO:0007669"/>
    <property type="project" value="UniProtKB-UniRule"/>
</dbReference>
<dbReference type="EMBL" id="MU825411">
    <property type="protein sequence ID" value="KAJ7390786.1"/>
    <property type="molecule type" value="Genomic_DNA"/>
</dbReference>
<dbReference type="PANTHER" id="PTHR11757">
    <property type="entry name" value="PROTEASE FAMILY S9A OLIGOPEPTIDASE"/>
    <property type="match status" value="1"/>
</dbReference>
<keyword evidence="2 6" id="KW-0645">Protease</keyword>
<accession>A0A9W9ZZN1</accession>